<feature type="domain" description="Cytochrome c7-like" evidence="1">
    <location>
        <begin position="131"/>
        <end position="190"/>
    </location>
</feature>
<organism evidence="2 3">
    <name type="scientific">Fibrobacter intestinalis</name>
    <dbReference type="NCBI Taxonomy" id="28122"/>
    <lineage>
        <taxon>Bacteria</taxon>
        <taxon>Pseudomonadati</taxon>
        <taxon>Fibrobacterota</taxon>
        <taxon>Fibrobacteria</taxon>
        <taxon>Fibrobacterales</taxon>
        <taxon>Fibrobacteraceae</taxon>
        <taxon>Fibrobacter</taxon>
    </lineage>
</organism>
<evidence type="ECO:0000313" key="2">
    <source>
        <dbReference type="EMBL" id="SHK68937.1"/>
    </source>
</evidence>
<keyword evidence="3" id="KW-1185">Reference proteome</keyword>
<dbReference type="EMBL" id="FRAW01000014">
    <property type="protein sequence ID" value="SHK68937.1"/>
    <property type="molecule type" value="Genomic_DNA"/>
</dbReference>
<gene>
    <name evidence="2" type="ORF">SAMN05720469_11414</name>
</gene>
<name>A0A1M6UID5_9BACT</name>
<dbReference type="PANTHER" id="PTHR39425">
    <property type="entry name" value="LIPOPROTEIN CYTOCHROME C"/>
    <property type="match status" value="1"/>
</dbReference>
<dbReference type="Gene3D" id="3.90.10.10">
    <property type="entry name" value="Cytochrome C3"/>
    <property type="match status" value="2"/>
</dbReference>
<evidence type="ECO:0000259" key="1">
    <source>
        <dbReference type="Pfam" id="PF14522"/>
    </source>
</evidence>
<dbReference type="PANTHER" id="PTHR39425:SF1">
    <property type="entry name" value="CYTOCHROME C7-LIKE DOMAIN-CONTAINING PROTEIN"/>
    <property type="match status" value="1"/>
</dbReference>
<evidence type="ECO:0000313" key="3">
    <source>
        <dbReference type="Proteomes" id="UP000184275"/>
    </source>
</evidence>
<proteinExistence type="predicted"/>
<dbReference type="InterPro" id="IPR029467">
    <property type="entry name" value="Cyt_c7-like"/>
</dbReference>
<dbReference type="CDD" id="cd08168">
    <property type="entry name" value="Cytochrom_C3"/>
    <property type="match status" value="1"/>
</dbReference>
<sequence>MRSSNFRIAVLLLRAKSVKNKRSLAILFIALVLSGVGLLTWDLLAFPDYFHAKSNVPFRHEQHGENIGVECGKCHLGAQGGIRAGMPTKADCMDCHHLPLTDSPENTRLEKALAESPDCPFVFESLLPANVVFPHGLHAKAGVSCETCHGSLCEIDAGRRPRIQMGECLACHRGERGFPESSTDCARCHR</sequence>
<accession>A0A1M6UID5</accession>
<dbReference type="InterPro" id="IPR036280">
    <property type="entry name" value="Multihaem_cyt_sf"/>
</dbReference>
<dbReference type="Proteomes" id="UP000184275">
    <property type="component" value="Unassembled WGS sequence"/>
</dbReference>
<protein>
    <submittedName>
        <fullName evidence="2">Quinol:cytochrome c oxidoreductase pentaheme cytochrome subunit</fullName>
    </submittedName>
</protein>
<dbReference type="AlphaFoldDB" id="A0A1M6UID5"/>
<dbReference type="Pfam" id="PF14522">
    <property type="entry name" value="Cytochrome_C7"/>
    <property type="match status" value="1"/>
</dbReference>
<reference evidence="3" key="1">
    <citation type="submission" date="2016-11" db="EMBL/GenBank/DDBJ databases">
        <authorList>
            <person name="Varghese N."/>
            <person name="Submissions S."/>
        </authorList>
    </citation>
    <scope>NUCLEOTIDE SEQUENCE [LARGE SCALE GENOMIC DNA]</scope>
    <source>
        <strain evidence="3">UWOS</strain>
    </source>
</reference>
<dbReference type="SUPFAM" id="SSF48695">
    <property type="entry name" value="Multiheme cytochromes"/>
    <property type="match status" value="1"/>
</dbReference>
<dbReference type="RefSeq" id="WP_073304229.1">
    <property type="nucleotide sequence ID" value="NZ_FRAW01000014.1"/>
</dbReference>